<evidence type="ECO:0000256" key="4">
    <source>
        <dbReference type="ARBA" id="ARBA00022827"/>
    </source>
</evidence>
<sequence>MAIAPIDKSEKIVIIGAGVFGLSTALHLARRGYTDVTVLDRQPFEKNHYAPEDGCDGASADINKVFRSTYGDKKMYQNLAERTLPIWEEWTKAVTESTPEKLPAGLNPTDELLSMSGFMRTGGGHELSPFHAASLQGIVEAGRRDHVFLLNDEKELERAEALDAAGSGQHWAGKMQRFAKLLGGDVHGILDTDAGYTRADKACLYALHLAKEVGVKFVLDPIGGMFDSFVLEGEGSDKKVVGVKTKDGKVHPASKAIAACGGWTASVVPEASTLLETTGGSVAYVDLPKDRQDLWDKFGDKQFCTWSFQYSEGIGKEEADDRMGGFPRTDNCRLKFGYRATKYTNYKDHPVTGQRLSVPKTKYSEDPITNIPLHALNEIKKNIIEIFPELVEIGITGTRMCWYTDSIDNHFVGDYVPGYNETLFVASGGSGHGFKFLPTLGHHFVNQLEHVADEFTAHWKWRAAAPGEFANGLEEGEAGPRVLSKVKMATEADWKF</sequence>
<keyword evidence="6" id="KW-1133">Transmembrane helix</keyword>
<dbReference type="InterPro" id="IPR045170">
    <property type="entry name" value="MTOX"/>
</dbReference>
<protein>
    <recommendedName>
        <fullName evidence="7">FAD dependent oxidoreductase domain-containing protein</fullName>
    </recommendedName>
</protein>
<evidence type="ECO:0000256" key="3">
    <source>
        <dbReference type="ARBA" id="ARBA00022630"/>
    </source>
</evidence>
<accession>A0A4Q1BHI4</accession>
<dbReference type="STRING" id="5217.A0A4Q1BHI4"/>
<feature type="transmembrane region" description="Helical" evidence="6">
    <location>
        <begin position="12"/>
        <end position="29"/>
    </location>
</feature>
<name>A0A4Q1BHI4_TREME</name>
<dbReference type="InterPro" id="IPR036188">
    <property type="entry name" value="FAD/NAD-bd_sf"/>
</dbReference>
<dbReference type="GO" id="GO:0008115">
    <property type="term" value="F:sarcosine oxidase activity"/>
    <property type="evidence" value="ECO:0007669"/>
    <property type="project" value="TreeGrafter"/>
</dbReference>
<keyword evidence="6" id="KW-0472">Membrane</keyword>
<evidence type="ECO:0000313" key="8">
    <source>
        <dbReference type="EMBL" id="RXK37068.1"/>
    </source>
</evidence>
<dbReference type="Gene3D" id="3.30.9.10">
    <property type="entry name" value="D-Amino Acid Oxidase, subunit A, domain 2"/>
    <property type="match status" value="1"/>
</dbReference>
<proteinExistence type="inferred from homology"/>
<dbReference type="VEuPathDB" id="FungiDB:TREMEDRAFT_71288"/>
<evidence type="ECO:0000256" key="1">
    <source>
        <dbReference type="ARBA" id="ARBA00001974"/>
    </source>
</evidence>
<comment type="cofactor">
    <cofactor evidence="1">
        <name>FAD</name>
        <dbReference type="ChEBI" id="CHEBI:57692"/>
    </cofactor>
</comment>
<comment type="caution">
    <text evidence="8">The sequence shown here is derived from an EMBL/GenBank/DDBJ whole genome shotgun (WGS) entry which is preliminary data.</text>
</comment>
<dbReference type="Proteomes" id="UP000289152">
    <property type="component" value="Unassembled WGS sequence"/>
</dbReference>
<comment type="similarity">
    <text evidence="2">Belongs to the MSOX/MTOX family.</text>
</comment>
<dbReference type="GO" id="GO:0050660">
    <property type="term" value="F:flavin adenine dinucleotide binding"/>
    <property type="evidence" value="ECO:0007669"/>
    <property type="project" value="InterPro"/>
</dbReference>
<evidence type="ECO:0000256" key="2">
    <source>
        <dbReference type="ARBA" id="ARBA00010989"/>
    </source>
</evidence>
<dbReference type="Pfam" id="PF01266">
    <property type="entry name" value="DAO"/>
    <property type="match status" value="1"/>
</dbReference>
<keyword evidence="5" id="KW-0560">Oxidoreductase</keyword>
<evidence type="ECO:0000256" key="6">
    <source>
        <dbReference type="SAM" id="Phobius"/>
    </source>
</evidence>
<dbReference type="PANTHER" id="PTHR10961:SF15">
    <property type="entry name" value="FAD DEPENDENT OXIDOREDUCTASE DOMAIN-CONTAINING PROTEIN"/>
    <property type="match status" value="1"/>
</dbReference>
<reference evidence="8 9" key="1">
    <citation type="submission" date="2016-06" db="EMBL/GenBank/DDBJ databases">
        <title>Evolution of pathogenesis and genome organization in the Tremellales.</title>
        <authorList>
            <person name="Cuomo C."/>
            <person name="Litvintseva A."/>
            <person name="Heitman J."/>
            <person name="Chen Y."/>
            <person name="Sun S."/>
            <person name="Springer D."/>
            <person name="Dromer F."/>
            <person name="Young S."/>
            <person name="Zeng Q."/>
            <person name="Chapman S."/>
            <person name="Gujja S."/>
            <person name="Saif S."/>
            <person name="Birren B."/>
        </authorList>
    </citation>
    <scope>NUCLEOTIDE SEQUENCE [LARGE SCALE GENOMIC DNA]</scope>
    <source>
        <strain evidence="8 9">ATCC 28783</strain>
    </source>
</reference>
<keyword evidence="3" id="KW-0285">Flavoprotein</keyword>
<dbReference type="AlphaFoldDB" id="A0A4Q1BHI4"/>
<keyword evidence="6" id="KW-0812">Transmembrane</keyword>
<evidence type="ECO:0000259" key="7">
    <source>
        <dbReference type="Pfam" id="PF01266"/>
    </source>
</evidence>
<evidence type="ECO:0000313" key="9">
    <source>
        <dbReference type="Proteomes" id="UP000289152"/>
    </source>
</evidence>
<dbReference type="Gene3D" id="3.50.50.60">
    <property type="entry name" value="FAD/NAD(P)-binding domain"/>
    <property type="match status" value="1"/>
</dbReference>
<dbReference type="InterPro" id="IPR006076">
    <property type="entry name" value="FAD-dep_OxRdtase"/>
</dbReference>
<evidence type="ECO:0000256" key="5">
    <source>
        <dbReference type="ARBA" id="ARBA00023002"/>
    </source>
</evidence>
<organism evidence="8 9">
    <name type="scientific">Tremella mesenterica</name>
    <name type="common">Jelly fungus</name>
    <dbReference type="NCBI Taxonomy" id="5217"/>
    <lineage>
        <taxon>Eukaryota</taxon>
        <taxon>Fungi</taxon>
        <taxon>Dikarya</taxon>
        <taxon>Basidiomycota</taxon>
        <taxon>Agaricomycotina</taxon>
        <taxon>Tremellomycetes</taxon>
        <taxon>Tremellales</taxon>
        <taxon>Tremellaceae</taxon>
        <taxon>Tremella</taxon>
    </lineage>
</organism>
<dbReference type="PANTHER" id="PTHR10961">
    <property type="entry name" value="PEROXISOMAL SARCOSINE OXIDASE"/>
    <property type="match status" value="1"/>
</dbReference>
<keyword evidence="9" id="KW-1185">Reference proteome</keyword>
<dbReference type="EMBL" id="SDIL01000078">
    <property type="protein sequence ID" value="RXK37068.1"/>
    <property type="molecule type" value="Genomic_DNA"/>
</dbReference>
<gene>
    <name evidence="8" type="ORF">M231_05656</name>
</gene>
<feature type="domain" description="FAD dependent oxidoreductase" evidence="7">
    <location>
        <begin position="11"/>
        <end position="445"/>
    </location>
</feature>
<dbReference type="OrthoDB" id="2219495at2759"/>
<dbReference type="InParanoid" id="A0A4Q1BHI4"/>
<dbReference type="SUPFAM" id="SSF51905">
    <property type="entry name" value="FAD/NAD(P)-binding domain"/>
    <property type="match status" value="1"/>
</dbReference>
<keyword evidence="4" id="KW-0274">FAD</keyword>